<comment type="caution">
    <text evidence="1">The sequence shown here is derived from an EMBL/GenBank/DDBJ whole genome shotgun (WGS) entry which is preliminary data.</text>
</comment>
<organism evidence="1">
    <name type="scientific">Daucus carota subsp. sativus</name>
    <name type="common">Carrot</name>
    <dbReference type="NCBI Taxonomy" id="79200"/>
    <lineage>
        <taxon>Eukaryota</taxon>
        <taxon>Viridiplantae</taxon>
        <taxon>Streptophyta</taxon>
        <taxon>Embryophyta</taxon>
        <taxon>Tracheophyta</taxon>
        <taxon>Spermatophyta</taxon>
        <taxon>Magnoliopsida</taxon>
        <taxon>eudicotyledons</taxon>
        <taxon>Gunneridae</taxon>
        <taxon>Pentapetalae</taxon>
        <taxon>asterids</taxon>
        <taxon>campanulids</taxon>
        <taxon>Apiales</taxon>
        <taxon>Apiaceae</taxon>
        <taxon>Apioideae</taxon>
        <taxon>Scandiceae</taxon>
        <taxon>Daucinae</taxon>
        <taxon>Daucus</taxon>
        <taxon>Daucus sect. Daucus</taxon>
    </lineage>
</organism>
<evidence type="ECO:0000313" key="1">
    <source>
        <dbReference type="EMBL" id="KZM88182.1"/>
    </source>
</evidence>
<protein>
    <submittedName>
        <fullName evidence="1">Uncharacterized protein</fullName>
    </submittedName>
</protein>
<dbReference type="AlphaFoldDB" id="A0A161ZLP4"/>
<dbReference type="EMBL" id="LNRQ01000007">
    <property type="protein sequence ID" value="KZM88182.1"/>
    <property type="molecule type" value="Genomic_DNA"/>
</dbReference>
<name>A0A161ZLP4_DAUCS</name>
<proteinExistence type="predicted"/>
<accession>A0A161ZLP4</accession>
<gene>
    <name evidence="1" type="ORF">DCAR_025257</name>
</gene>
<dbReference type="STRING" id="79200.A0A161ZLP4"/>
<reference evidence="1" key="1">
    <citation type="journal article" date="2016" name="Nat. Genet.">
        <title>A high-quality carrot genome assembly provides new insights into carotenoid accumulation and asterid genome evolution.</title>
        <authorList>
            <person name="Iorizzo M."/>
            <person name="Ellison S."/>
            <person name="Senalik D."/>
            <person name="Zeng P."/>
            <person name="Satapoomin P."/>
            <person name="Huang J."/>
            <person name="Bowman M."/>
            <person name="Iovene M."/>
            <person name="Sanseverino W."/>
            <person name="Cavagnaro P."/>
            <person name="Yildiz M."/>
            <person name="Macko-Podgorni A."/>
            <person name="Moranska E."/>
            <person name="Grzebelus E."/>
            <person name="Grzebelus D."/>
            <person name="Ashrafi H."/>
            <person name="Zheng Z."/>
            <person name="Cheng S."/>
            <person name="Spooner D."/>
            <person name="Van Deynze A."/>
            <person name="Simon P."/>
        </authorList>
    </citation>
    <scope>NUCLEOTIDE SEQUENCE [LARGE SCALE GENOMIC DNA]</scope>
    <source>
        <tissue evidence="1">Leaf</tissue>
    </source>
</reference>
<sequence>MMDLDDSIECISTSDLDESVLSPHLSSSTKPYFNKSPNGFIHRTTSVHELLECPVCTNSMYPPIHQVAFFIFLSYGVGSFGHMDLINTKYKGLN</sequence>
<dbReference type="Gramene" id="KZM88182">
    <property type="protein sequence ID" value="KZM88182"/>
    <property type="gene ID" value="DCAR_025257"/>
</dbReference>